<keyword evidence="5" id="KW-1185">Reference proteome</keyword>
<dbReference type="AlphaFoldDB" id="A0A396RP41"/>
<dbReference type="InterPro" id="IPR050811">
    <property type="entry name" value="Phosphate_ABC_transporter"/>
</dbReference>
<dbReference type="PANTHER" id="PTHR30570">
    <property type="entry name" value="PERIPLASMIC PHOSPHATE BINDING COMPONENT OF PHOSPHATE ABC TRANSPORTER"/>
    <property type="match status" value="1"/>
</dbReference>
<proteinExistence type="predicted"/>
<dbReference type="Proteomes" id="UP000266693">
    <property type="component" value="Unassembled WGS sequence"/>
</dbReference>
<feature type="chain" id="PRO_5017189013" description="PBP domain-containing protein" evidence="2">
    <location>
        <begin position="21"/>
        <end position="330"/>
    </location>
</feature>
<dbReference type="SUPFAM" id="SSF53850">
    <property type="entry name" value="Periplasmic binding protein-like II"/>
    <property type="match status" value="1"/>
</dbReference>
<comment type="caution">
    <text evidence="4">The sequence shown here is derived from an EMBL/GenBank/DDBJ whole genome shotgun (WGS) entry which is preliminary data.</text>
</comment>
<protein>
    <recommendedName>
        <fullName evidence="3">PBP domain-containing protein</fullName>
    </recommendedName>
</protein>
<dbReference type="InterPro" id="IPR024370">
    <property type="entry name" value="PBP_domain"/>
</dbReference>
<evidence type="ECO:0000256" key="2">
    <source>
        <dbReference type="SAM" id="SignalP"/>
    </source>
</evidence>
<dbReference type="OrthoDB" id="9790048at2"/>
<dbReference type="Pfam" id="PF12849">
    <property type="entry name" value="PBP_like_2"/>
    <property type="match status" value="1"/>
</dbReference>
<accession>A0A396RP41</accession>
<gene>
    <name evidence="4" type="ORF">D1610_06930</name>
</gene>
<evidence type="ECO:0000313" key="5">
    <source>
        <dbReference type="Proteomes" id="UP000266693"/>
    </source>
</evidence>
<feature type="signal peptide" evidence="2">
    <location>
        <begin position="1"/>
        <end position="20"/>
    </location>
</feature>
<sequence>MTVRFACVAWLIVAATPAIAQIEPPPSASPPGILRIWANARMATVIESWARGFRQDRPDVRIEVMLAGSDVAIAGLYTGKADIALMGREAAEMEAKAFEWIHRYPPSRVAVMTGSARAAGESPALAILIHRDNPLTEISLDQLRDIFGHGERRLATWRALGLKGGWCDRPIALYGPESESGTGRFFRHKVLADSNKLAWDRLTEFPEPVKKGVQPDTAPSAIARALADDPAGMAIGVLPGPDAPVKAIALVGDTGPAIPLTVETVRDHRYPLTRTVYAYVNKVPGKALDEETAAFLAFVHSQTGQAIAEQEGNYLPLHPAIAAGEARAPQ</sequence>
<dbReference type="Gene3D" id="3.40.190.10">
    <property type="entry name" value="Periplasmic binding protein-like II"/>
    <property type="match status" value="2"/>
</dbReference>
<reference evidence="4 5" key="1">
    <citation type="submission" date="2018-08" db="EMBL/GenBank/DDBJ databases">
        <title>The multiple taxonomic identification of Sphingomonas gilva.</title>
        <authorList>
            <person name="Zhu D."/>
            <person name="Zheng S."/>
        </authorList>
    </citation>
    <scope>NUCLEOTIDE SEQUENCE [LARGE SCALE GENOMIC DNA]</scope>
    <source>
        <strain evidence="4 5">ZDH117</strain>
    </source>
</reference>
<organism evidence="4 5">
    <name type="scientific">Sphingomonas gilva</name>
    <dbReference type="NCBI Taxonomy" id="2305907"/>
    <lineage>
        <taxon>Bacteria</taxon>
        <taxon>Pseudomonadati</taxon>
        <taxon>Pseudomonadota</taxon>
        <taxon>Alphaproteobacteria</taxon>
        <taxon>Sphingomonadales</taxon>
        <taxon>Sphingomonadaceae</taxon>
        <taxon>Sphingomonas</taxon>
    </lineage>
</organism>
<evidence type="ECO:0000259" key="3">
    <source>
        <dbReference type="Pfam" id="PF12849"/>
    </source>
</evidence>
<dbReference type="RefSeq" id="WP_118863398.1">
    <property type="nucleotide sequence ID" value="NZ_QWLV01000002.1"/>
</dbReference>
<evidence type="ECO:0000313" key="4">
    <source>
        <dbReference type="EMBL" id="RHW18208.1"/>
    </source>
</evidence>
<evidence type="ECO:0000256" key="1">
    <source>
        <dbReference type="ARBA" id="ARBA00022729"/>
    </source>
</evidence>
<name>A0A396RP41_9SPHN</name>
<keyword evidence="1 2" id="KW-0732">Signal</keyword>
<dbReference type="PANTHER" id="PTHR30570:SF6">
    <property type="entry name" value="PHOSPHATE-BINDING PROTEIN PSTS"/>
    <property type="match status" value="1"/>
</dbReference>
<dbReference type="EMBL" id="QWLV01000002">
    <property type="protein sequence ID" value="RHW18208.1"/>
    <property type="molecule type" value="Genomic_DNA"/>
</dbReference>
<feature type="domain" description="PBP" evidence="3">
    <location>
        <begin position="26"/>
        <end position="301"/>
    </location>
</feature>